<name>A0A2P2NPV2_RHIMU</name>
<reference evidence="1" key="1">
    <citation type="submission" date="2018-02" db="EMBL/GenBank/DDBJ databases">
        <title>Rhizophora mucronata_Transcriptome.</title>
        <authorList>
            <person name="Meera S.P."/>
            <person name="Sreeshan A."/>
            <person name="Augustine A."/>
        </authorList>
    </citation>
    <scope>NUCLEOTIDE SEQUENCE</scope>
    <source>
        <tissue evidence="1">Leaf</tissue>
    </source>
</reference>
<accession>A0A2P2NPV2</accession>
<proteinExistence type="predicted"/>
<dbReference type="EMBL" id="GGEC01064044">
    <property type="protein sequence ID" value="MBX44528.1"/>
    <property type="molecule type" value="Transcribed_RNA"/>
</dbReference>
<evidence type="ECO:0000313" key="1">
    <source>
        <dbReference type="EMBL" id="MBX44528.1"/>
    </source>
</evidence>
<protein>
    <submittedName>
        <fullName evidence="1">Uncharacterized protein</fullName>
    </submittedName>
</protein>
<organism evidence="1">
    <name type="scientific">Rhizophora mucronata</name>
    <name type="common">Asiatic mangrove</name>
    <dbReference type="NCBI Taxonomy" id="61149"/>
    <lineage>
        <taxon>Eukaryota</taxon>
        <taxon>Viridiplantae</taxon>
        <taxon>Streptophyta</taxon>
        <taxon>Embryophyta</taxon>
        <taxon>Tracheophyta</taxon>
        <taxon>Spermatophyta</taxon>
        <taxon>Magnoliopsida</taxon>
        <taxon>eudicotyledons</taxon>
        <taxon>Gunneridae</taxon>
        <taxon>Pentapetalae</taxon>
        <taxon>rosids</taxon>
        <taxon>fabids</taxon>
        <taxon>Malpighiales</taxon>
        <taxon>Rhizophoraceae</taxon>
        <taxon>Rhizophora</taxon>
    </lineage>
</organism>
<sequence>MLLGNVYSLHSLRTK</sequence>